<dbReference type="Proteomes" id="UP000528432">
    <property type="component" value="Unassembled WGS sequence"/>
</dbReference>
<reference evidence="1 2" key="1">
    <citation type="submission" date="2020-05" db="EMBL/GenBank/DDBJ databases">
        <title>Draft genome sequence of Clostridium cochlearium strain AGROS13 isolated from a sheep dairy farm in New Zealand.</title>
        <authorList>
            <person name="Gupta T.B."/>
            <person name="Jauregui R."/>
            <person name="Risson A.N."/>
            <person name="Brightwell G."/>
            <person name="Maclean P."/>
        </authorList>
    </citation>
    <scope>NUCLEOTIDE SEQUENCE [LARGE SCALE GENOMIC DNA]</scope>
    <source>
        <strain evidence="1 2">AGROS13</strain>
    </source>
</reference>
<sequence>MTRQVRKIKNVVVHYPTPENQEEFDKKAARAVAKVLFNMYPIEVIEQIIEEYKDDNL</sequence>
<comment type="caution">
    <text evidence="1">The sequence shown here is derived from an EMBL/GenBank/DDBJ whole genome shotgun (WGS) entry which is preliminary data.</text>
</comment>
<organism evidence="1 2">
    <name type="scientific">Clostridium cochlearium</name>
    <dbReference type="NCBI Taxonomy" id="1494"/>
    <lineage>
        <taxon>Bacteria</taxon>
        <taxon>Bacillati</taxon>
        <taxon>Bacillota</taxon>
        <taxon>Clostridia</taxon>
        <taxon>Eubacteriales</taxon>
        <taxon>Clostridiaceae</taxon>
        <taxon>Clostridium</taxon>
    </lineage>
</organism>
<evidence type="ECO:0000313" key="1">
    <source>
        <dbReference type="EMBL" id="NOH14836.1"/>
    </source>
</evidence>
<gene>
    <name evidence="1" type="ORF">HMJ28_00270</name>
</gene>
<evidence type="ECO:0000313" key="2">
    <source>
        <dbReference type="Proteomes" id="UP000528432"/>
    </source>
</evidence>
<accession>A0A7Y3V5G3</accession>
<protein>
    <submittedName>
        <fullName evidence="1">Uncharacterized protein</fullName>
    </submittedName>
</protein>
<name>A0A7Y3V5G3_CLOCO</name>
<dbReference type="AlphaFoldDB" id="A0A7Y3V5G3"/>
<proteinExistence type="predicted"/>
<dbReference type="RefSeq" id="WP_171302586.1">
    <property type="nucleotide sequence ID" value="NZ_JABFIF010000001.1"/>
</dbReference>
<dbReference type="EMBL" id="JABFIF010000001">
    <property type="protein sequence ID" value="NOH14836.1"/>
    <property type="molecule type" value="Genomic_DNA"/>
</dbReference>